<sequence length="629" mass="69240">MVKDIQINTDKTKDSYLAGHTVEVTAENPWDPLSKAFTKYKHTIKYPYRSSVYEPSEYYITVHVPSRSGSNKFTYKEPKDKVFYVEIFFRATDDPSSKDPLIVGFISPNWREGYTSLGRYSRKGCKSSSGEGSKCYYTWTYLKDKKKFTGDIDVDGSIREKELVTVLLEEIGHNISRPRKLVIRLGEKPDVGRHVLQYPDSGHYSEHNRKITVRKVEDTVVTGFDIYEHSIDTSVYVSDFYVSYLNNSRYFKIGYGSGYGNLMSVTAYFETGSKKLVLITFYLTSGTTHVYSYYDFVNELKGLKNWSTDDKIIKTLTPIGRRVSDLQRRLQQESERLKELISFVEGGSSGVNKNIKTEGPSDLDKQGDIGKGYTFKKVTLRPASAGDKPDGSSGGPWIVYNNLLISREKGMKIQNDREQSLLNSIYTIGDDSNKYKSITVYYTLKDSNYKALLVEFVEGGGGISNRGKLYIKRTDAEGKKWNFASADYISGGGTVNEGKLTQIAREAGIIEGITTTISSDGSSSSYSSAVGEGGSVGNVSRSNDKGVNNTARDPAVGSTGDNHSGSDSRTTYGQASPQAGDKKDNESDDIISTTVKIAGGVAGTAIGAGAIGGGAHYANGVIGVIKWLI</sequence>
<dbReference type="AlphaFoldDB" id="A0A976M662"/>
<feature type="compositionally biased region" description="Low complexity" evidence="1">
    <location>
        <begin position="518"/>
        <end position="530"/>
    </location>
</feature>
<organism evidence="2 3">
    <name type="scientific">Theileria orientalis</name>
    <dbReference type="NCBI Taxonomy" id="68886"/>
    <lineage>
        <taxon>Eukaryota</taxon>
        <taxon>Sar</taxon>
        <taxon>Alveolata</taxon>
        <taxon>Apicomplexa</taxon>
        <taxon>Aconoidasida</taxon>
        <taxon>Piroplasmida</taxon>
        <taxon>Theileriidae</taxon>
        <taxon>Theileria</taxon>
    </lineage>
</organism>
<evidence type="ECO:0000313" key="3">
    <source>
        <dbReference type="Proteomes" id="UP000244803"/>
    </source>
</evidence>
<evidence type="ECO:0000313" key="2">
    <source>
        <dbReference type="EMBL" id="UKJ89176.1"/>
    </source>
</evidence>
<proteinExistence type="predicted"/>
<gene>
    <name evidence="2" type="ORF">MACJ_002424</name>
</gene>
<feature type="compositionally biased region" description="Polar residues" evidence="1">
    <location>
        <begin position="559"/>
        <end position="577"/>
    </location>
</feature>
<evidence type="ECO:0000256" key="1">
    <source>
        <dbReference type="SAM" id="MobiDB-lite"/>
    </source>
</evidence>
<dbReference type="Proteomes" id="UP000244803">
    <property type="component" value="Chromosome 3"/>
</dbReference>
<dbReference type="OrthoDB" id="10572866at2759"/>
<accession>A0A976M662</accession>
<name>A0A976M662_THEOR</name>
<dbReference type="EMBL" id="CP056066">
    <property type="protein sequence ID" value="UKJ89176.1"/>
    <property type="molecule type" value="Genomic_DNA"/>
</dbReference>
<feature type="region of interest" description="Disordered" evidence="1">
    <location>
        <begin position="518"/>
        <end position="587"/>
    </location>
</feature>
<reference evidence="2" key="1">
    <citation type="submission" date="2022-07" db="EMBL/GenBank/DDBJ databases">
        <title>Evaluation of T. orientalis genome assembly methods using nanopore sequencing and analysis of variation between genomes.</title>
        <authorList>
            <person name="Yam J."/>
            <person name="Micallef M.L."/>
            <person name="Liu M."/>
            <person name="Djordjevic S.P."/>
            <person name="Bogema D.R."/>
            <person name="Jenkins C."/>
        </authorList>
    </citation>
    <scope>NUCLEOTIDE SEQUENCE</scope>
    <source>
        <strain evidence="2">Fish Creek</strain>
    </source>
</reference>
<protein>
    <submittedName>
        <fullName evidence="2">Uncharacterized protein</fullName>
    </submittedName>
</protein>